<evidence type="ECO:0000259" key="2">
    <source>
        <dbReference type="Pfam" id="PF03033"/>
    </source>
</evidence>
<dbReference type="GeneID" id="33560230"/>
<dbReference type="Proteomes" id="UP000193218">
    <property type="component" value="Unassembled WGS sequence"/>
</dbReference>
<evidence type="ECO:0000256" key="1">
    <source>
        <dbReference type="ARBA" id="ARBA00022679"/>
    </source>
</evidence>
<dbReference type="EMBL" id="NBSH01000009">
    <property type="protein sequence ID" value="ORX36080.1"/>
    <property type="molecule type" value="Genomic_DNA"/>
</dbReference>
<dbReference type="InterPro" id="IPR002213">
    <property type="entry name" value="UDP_glucos_trans"/>
</dbReference>
<dbReference type="AlphaFoldDB" id="A0A1Y1UDG0"/>
<dbReference type="CDD" id="cd03784">
    <property type="entry name" value="GT1_Gtf-like"/>
    <property type="match status" value="1"/>
</dbReference>
<dbReference type="SUPFAM" id="SSF53756">
    <property type="entry name" value="UDP-Glycosyltransferase/glycogen phosphorylase"/>
    <property type="match status" value="1"/>
</dbReference>
<name>A0A1Y1UDG0_9TREE</name>
<evidence type="ECO:0000313" key="5">
    <source>
        <dbReference type="Proteomes" id="UP000193218"/>
    </source>
</evidence>
<dbReference type="STRING" id="4999.A0A1Y1UDG0"/>
<dbReference type="InParanoid" id="A0A1Y1UDG0"/>
<reference evidence="4 5" key="1">
    <citation type="submission" date="2017-03" db="EMBL/GenBank/DDBJ databases">
        <title>Widespread Adenine N6-methylation of Active Genes in Fungi.</title>
        <authorList>
            <consortium name="DOE Joint Genome Institute"/>
            <person name="Mondo S.J."/>
            <person name="Dannebaum R.O."/>
            <person name="Kuo R.C."/>
            <person name="Louie K.B."/>
            <person name="Bewick A.J."/>
            <person name="Labutti K."/>
            <person name="Haridas S."/>
            <person name="Kuo A."/>
            <person name="Salamov A."/>
            <person name="Ahrendt S.R."/>
            <person name="Lau R."/>
            <person name="Bowen B.P."/>
            <person name="Lipzen A."/>
            <person name="Sullivan W."/>
            <person name="Andreopoulos W.B."/>
            <person name="Clum A."/>
            <person name="Lindquist E."/>
            <person name="Daum C."/>
            <person name="Northen T.R."/>
            <person name="Ramamoorthy G."/>
            <person name="Schmitz R.J."/>
            <person name="Gryganskyi A."/>
            <person name="Culley D."/>
            <person name="Magnuson J."/>
            <person name="James T.Y."/>
            <person name="O'Malley M.A."/>
            <person name="Stajich J.E."/>
            <person name="Spatafora J.W."/>
            <person name="Visel A."/>
            <person name="Grigoriev I.V."/>
        </authorList>
    </citation>
    <scope>NUCLEOTIDE SEQUENCE [LARGE SCALE GENOMIC DNA]</scope>
    <source>
        <strain evidence="4 5">NRRL Y-17943</strain>
    </source>
</reference>
<dbReference type="PANTHER" id="PTHR48050">
    <property type="entry name" value="STEROL 3-BETA-GLUCOSYLTRANSFERASE"/>
    <property type="match status" value="1"/>
</dbReference>
<dbReference type="InterPro" id="IPR004276">
    <property type="entry name" value="GlycoTrans_28_N"/>
</dbReference>
<dbReference type="Gene3D" id="3.40.50.2000">
    <property type="entry name" value="Glycogen Phosphorylase B"/>
    <property type="match status" value="2"/>
</dbReference>
<dbReference type="GO" id="GO:0016906">
    <property type="term" value="F:sterol 3-beta-glucosyltransferase activity"/>
    <property type="evidence" value="ECO:0007669"/>
    <property type="project" value="UniProtKB-ARBA"/>
</dbReference>
<organism evidence="4 5">
    <name type="scientific">Kockovaella imperatae</name>
    <dbReference type="NCBI Taxonomy" id="4999"/>
    <lineage>
        <taxon>Eukaryota</taxon>
        <taxon>Fungi</taxon>
        <taxon>Dikarya</taxon>
        <taxon>Basidiomycota</taxon>
        <taxon>Agaricomycotina</taxon>
        <taxon>Tremellomycetes</taxon>
        <taxon>Tremellales</taxon>
        <taxon>Cuniculitremaceae</taxon>
        <taxon>Kockovaella</taxon>
    </lineage>
</organism>
<gene>
    <name evidence="4" type="ORF">BD324DRAFT_651985</name>
</gene>
<dbReference type="Pfam" id="PF06722">
    <property type="entry name" value="EryCIII-like_C"/>
    <property type="match status" value="1"/>
</dbReference>
<dbReference type="PANTHER" id="PTHR48050:SF13">
    <property type="entry name" value="STEROL 3-BETA-GLUCOSYLTRANSFERASE UGT80A2"/>
    <property type="match status" value="1"/>
</dbReference>
<accession>A0A1Y1UDG0</accession>
<dbReference type="FunFam" id="3.40.50.2000:FF:000009">
    <property type="entry name" value="Sterol 3-beta-glucosyltransferase UGT80A2"/>
    <property type="match status" value="1"/>
</dbReference>
<sequence>MPENLSSTSHWKDEKGQSPGAFVNLSDPLFPSHLSGPQVSADISVDDDTGLINVKIGTSCDPPPAYLRQLEIPNESSSSPQRPLNRGLQVPRMNLVIFIVGSRGDVQPYVALALSLIKGHGHCVRIATHGEFRDLIVTAGQKVDGKLQFFDVGGDPKELMAFMVKNPKLMPGFKSLTNGDISRKRKMVATMLKGFLHSTFFPDPLTGEAFAADAIISNPPAFAHIHVAQALGIPLHMSFTMPWTATTAFSHPLVNTGGDEAGNQALSNYLSYELADMLMWQGLSDVVNDFRRKRLLLSPLYRRNAMELIENLRVPWTYCWSQGLCPKPSGWRANIEVTGFYFDEEEEIHYSPPEEVAKFLESGEPPIYIGFGSIVVKDAEALTDLIVKAVSATGRRALISSGWAGLGKDLASVPKNILFFQGGIPHDWLFANGKIAAVCHHGGAGTSAAGLRHGLPTIVVPFFGDQQFWGQAVHRIGAGPAPIPAAQITAEALSSAIEIALLHETRQAAGAVRDKIRNENGTDRGVDAFHRNLPIEKMRCDIKPDRAAVWFDTETHLKLSAVVVAVLLAEQKIDRKQLRPYRPVEISTDKHQRDAMSQSLASSTRLATMAAEGSAKLFIRPQEGLRTIFWELPKSSVQIIGDLQTGFANTPRLLGSDWRESGSITDVKSGFREAGIGLGYGVLDAVTGIVTEPIVGFKREGVVGVAKGVGRSWLNLISRPAAGALGLFTLPAVGLARQIRSAGSSAIDDVLINPRLDQGKRELSDLTDQELVDIVSAYDTLRSGTRSRRKAQSDRSYRPLLLGELSGFQKR</sequence>
<keyword evidence="5" id="KW-1185">Reference proteome</keyword>
<dbReference type="InterPro" id="IPR010610">
    <property type="entry name" value="EryCIII-like_C"/>
</dbReference>
<evidence type="ECO:0000313" key="4">
    <source>
        <dbReference type="EMBL" id="ORX36080.1"/>
    </source>
</evidence>
<feature type="domain" description="Erythromycin biosynthesis protein CIII-like C-terminal" evidence="3">
    <location>
        <begin position="407"/>
        <end position="519"/>
    </location>
</feature>
<comment type="caution">
    <text evidence="4">The sequence shown here is derived from an EMBL/GenBank/DDBJ whole genome shotgun (WGS) entry which is preliminary data.</text>
</comment>
<protein>
    <submittedName>
        <fullName evidence="4">Uncharacterized protein</fullName>
    </submittedName>
</protein>
<dbReference type="Pfam" id="PF03033">
    <property type="entry name" value="Glyco_transf_28"/>
    <property type="match status" value="1"/>
</dbReference>
<dbReference type="RefSeq" id="XP_021870209.1">
    <property type="nucleotide sequence ID" value="XM_022018421.1"/>
</dbReference>
<proteinExistence type="predicted"/>
<evidence type="ECO:0000259" key="3">
    <source>
        <dbReference type="Pfam" id="PF06722"/>
    </source>
</evidence>
<dbReference type="InterPro" id="IPR050426">
    <property type="entry name" value="Glycosyltransferase_28"/>
</dbReference>
<dbReference type="OrthoDB" id="5835829at2759"/>
<keyword evidence="1" id="KW-0808">Transferase</keyword>
<feature type="domain" description="Glycosyltransferase family 28 N-terminal" evidence="2">
    <location>
        <begin position="96"/>
        <end position="249"/>
    </location>
</feature>
<dbReference type="GO" id="GO:0005975">
    <property type="term" value="P:carbohydrate metabolic process"/>
    <property type="evidence" value="ECO:0007669"/>
    <property type="project" value="InterPro"/>
</dbReference>